<dbReference type="InterPro" id="IPR012934">
    <property type="entry name" value="Znf_AD"/>
</dbReference>
<keyword evidence="1" id="KW-0862">Zinc</keyword>
<dbReference type="GO" id="GO:0008270">
    <property type="term" value="F:zinc ion binding"/>
    <property type="evidence" value="ECO:0007669"/>
    <property type="project" value="UniProtKB-UniRule"/>
</dbReference>
<feature type="binding site" evidence="1">
    <location>
        <position position="5"/>
    </location>
    <ligand>
        <name>Zn(2+)</name>
        <dbReference type="ChEBI" id="CHEBI:29105"/>
    </ligand>
</feature>
<evidence type="ECO:0000259" key="3">
    <source>
        <dbReference type="PROSITE" id="PS51915"/>
    </source>
</evidence>
<organism evidence="4">
    <name type="scientific">Culex tarsalis</name>
    <name type="common">Encephalitis mosquito</name>
    <dbReference type="NCBI Taxonomy" id="7177"/>
    <lineage>
        <taxon>Eukaryota</taxon>
        <taxon>Metazoa</taxon>
        <taxon>Ecdysozoa</taxon>
        <taxon>Arthropoda</taxon>
        <taxon>Hexapoda</taxon>
        <taxon>Insecta</taxon>
        <taxon>Pterygota</taxon>
        <taxon>Neoptera</taxon>
        <taxon>Endopterygota</taxon>
        <taxon>Diptera</taxon>
        <taxon>Nematocera</taxon>
        <taxon>Culicoidea</taxon>
        <taxon>Culicidae</taxon>
        <taxon>Culicinae</taxon>
        <taxon>Culicini</taxon>
        <taxon>Culex</taxon>
        <taxon>Culex</taxon>
    </lineage>
</organism>
<dbReference type="Gene3D" id="3.40.1800.20">
    <property type="match status" value="1"/>
</dbReference>
<feature type="binding site" evidence="1">
    <location>
        <position position="8"/>
    </location>
    <ligand>
        <name>Zn(2+)</name>
        <dbReference type="ChEBI" id="CHEBI:29105"/>
    </ligand>
</feature>
<sequence length="246" mass="28187">MNQVCRACRNTIGPGEIALAGISNRCHRALWEMMYECTQLKVTLDDTLPKNICASCLERLEVCFEFVTMCRASADAFLATEMPIKCESLDLIDAVIVKEEPLFETAGEQASFEMRKLEQITSDDDSLLTMITTTDGMTPGPEPGLDRRRHYARLRMQRARATYTTERATNERILNRLRVARKRAARTHEQIELDRERNRVRQFLRRANRTSEEIEAQRERGRLQNAARRAAMRKAERSGTDADASS</sequence>
<evidence type="ECO:0000313" key="4">
    <source>
        <dbReference type="EMBL" id="JAV32521.1"/>
    </source>
</evidence>
<dbReference type="Pfam" id="PF07776">
    <property type="entry name" value="zf-AD"/>
    <property type="match status" value="1"/>
</dbReference>
<dbReference type="SUPFAM" id="SSF57716">
    <property type="entry name" value="Glucocorticoid receptor-like (DNA-binding domain)"/>
    <property type="match status" value="1"/>
</dbReference>
<feature type="binding site" evidence="1">
    <location>
        <position position="56"/>
    </location>
    <ligand>
        <name>Zn(2+)</name>
        <dbReference type="ChEBI" id="CHEBI:29105"/>
    </ligand>
</feature>
<dbReference type="GO" id="GO:0005634">
    <property type="term" value="C:nucleus"/>
    <property type="evidence" value="ECO:0007669"/>
    <property type="project" value="InterPro"/>
</dbReference>
<dbReference type="AlphaFoldDB" id="A0A1Q3FY98"/>
<proteinExistence type="predicted"/>
<dbReference type="PROSITE" id="PS51915">
    <property type="entry name" value="ZAD"/>
    <property type="match status" value="1"/>
</dbReference>
<reference evidence="4" key="1">
    <citation type="submission" date="2017-01" db="EMBL/GenBank/DDBJ databases">
        <title>A deep insight into the sialotranscriptome of adult male and female Cluex tarsalis mosquitoes.</title>
        <authorList>
            <person name="Ribeiro J.M."/>
            <person name="Moreira F."/>
            <person name="Bernard K.A."/>
            <person name="Calvo E."/>
        </authorList>
    </citation>
    <scope>NUCLEOTIDE SEQUENCE</scope>
    <source>
        <strain evidence="4">Kern County</strain>
        <tissue evidence="4">Salivary glands</tissue>
    </source>
</reference>
<keyword evidence="1" id="KW-0479">Metal-binding</keyword>
<dbReference type="SMART" id="SM00868">
    <property type="entry name" value="zf-AD"/>
    <property type="match status" value="1"/>
</dbReference>
<dbReference type="EMBL" id="GFDL01002524">
    <property type="protein sequence ID" value="JAV32521.1"/>
    <property type="molecule type" value="Transcribed_RNA"/>
</dbReference>
<evidence type="ECO:0000256" key="1">
    <source>
        <dbReference type="PROSITE-ProRule" id="PRU01263"/>
    </source>
</evidence>
<accession>A0A1Q3FY98</accession>
<keyword evidence="1" id="KW-0863">Zinc-finger</keyword>
<feature type="binding site" evidence="1">
    <location>
        <position position="53"/>
    </location>
    <ligand>
        <name>Zn(2+)</name>
        <dbReference type="ChEBI" id="CHEBI:29105"/>
    </ligand>
</feature>
<feature type="region of interest" description="Disordered" evidence="2">
    <location>
        <begin position="214"/>
        <end position="246"/>
    </location>
</feature>
<name>A0A1Q3FY98_CULTA</name>
<feature type="domain" description="ZAD" evidence="3">
    <location>
        <begin position="3"/>
        <end position="80"/>
    </location>
</feature>
<evidence type="ECO:0000256" key="2">
    <source>
        <dbReference type="SAM" id="MobiDB-lite"/>
    </source>
</evidence>
<protein>
    <recommendedName>
        <fullName evidence="3">ZAD domain-containing protein</fullName>
    </recommendedName>
</protein>